<evidence type="ECO:0000259" key="2">
    <source>
        <dbReference type="Pfam" id="PF03787"/>
    </source>
</evidence>
<dbReference type="CDD" id="cd09726">
    <property type="entry name" value="RAMP_I_III"/>
    <property type="match status" value="2"/>
</dbReference>
<dbReference type="Pfam" id="PF03787">
    <property type="entry name" value="RAMPs"/>
    <property type="match status" value="2"/>
</dbReference>
<evidence type="ECO:0000256" key="1">
    <source>
        <dbReference type="ARBA" id="ARBA00023118"/>
    </source>
</evidence>
<sequence>MGAKFDYAVRYSVRACCESPLRTGGENNEMEAVLRYPDGRAFVQGASLAGALRSWLEQQNAAMAEQLFGSQKQAGQLVVSDGVFEDSEQQIMRPRLKINGATGTAKDGGKFDVAAIGAGSRFGFELVWMGWQTQADALRWIEQMLAALHQQEIRLGAQKTNGFGAVSLNVKKREFRMNNADDRTAWLENHPAEQEIALPQVQHREFVCFTVKAKADRVLIMAAERELREENQAVTVNLSENGEAIIPASSLKGAIRARAWVIAQYLGCESLVEQMFGTAADGPEKELQAGSIILQDVKLSRAVRQEVKRIRINKFTGGVIQRGLLTQEPISGEIRFDIKIPAEQTEGCGLLLFALRDLGMGLYNIGSGGSIGRGYLNVHAVEAETPEGHTGRMEFSSEGTCKLVDPDKTLEHWIQAVGRKQDEI</sequence>
<accession>A0ABT7URS0</accession>
<dbReference type="Proteomes" id="UP001529380">
    <property type="component" value="Unassembled WGS sequence"/>
</dbReference>
<keyword evidence="1" id="KW-0051">Antiviral defense</keyword>
<dbReference type="PANTHER" id="PTHR35579:SF6">
    <property type="entry name" value="DUF324 DOMAIN-CONTAINING PROTEIN"/>
    <property type="match status" value="1"/>
</dbReference>
<protein>
    <submittedName>
        <fullName evidence="3">RAMP superfamily CRISPR-associated protein</fullName>
    </submittedName>
</protein>
<evidence type="ECO:0000313" key="3">
    <source>
        <dbReference type="EMBL" id="MDM8201577.1"/>
    </source>
</evidence>
<dbReference type="InterPro" id="IPR052216">
    <property type="entry name" value="CRISPR_Csm3_endoribonuclease"/>
</dbReference>
<organism evidence="3 4">
    <name type="scientific">Allofournierella massiliensis</name>
    <dbReference type="NCBI Taxonomy" id="1650663"/>
    <lineage>
        <taxon>Bacteria</taxon>
        <taxon>Bacillati</taxon>
        <taxon>Bacillota</taxon>
        <taxon>Clostridia</taxon>
        <taxon>Eubacteriales</taxon>
        <taxon>Oscillospiraceae</taxon>
        <taxon>Allofournierella</taxon>
    </lineage>
</organism>
<gene>
    <name evidence="3" type="ORF">QUW08_09795</name>
</gene>
<feature type="domain" description="CRISPR type III-associated protein" evidence="2">
    <location>
        <begin position="17"/>
        <end position="167"/>
    </location>
</feature>
<name>A0ABT7URS0_9FIRM</name>
<dbReference type="PANTHER" id="PTHR35579">
    <property type="entry name" value="CRISPR SYSTEM CMS ENDORIBONUCLEASE CSM3"/>
    <property type="match status" value="1"/>
</dbReference>
<comment type="caution">
    <text evidence="3">The sequence shown here is derived from an EMBL/GenBank/DDBJ whole genome shotgun (WGS) entry which is preliminary data.</text>
</comment>
<reference evidence="3 4" key="1">
    <citation type="submission" date="2023-06" db="EMBL/GenBank/DDBJ databases">
        <title>Identification and characterization of horizontal gene transfer across gut microbiota members of farm animals based on homology search.</title>
        <authorList>
            <person name="Schwarzerova J."/>
            <person name="Nykrynova M."/>
            <person name="Jureckova K."/>
            <person name="Cejkova D."/>
            <person name="Rychlik I."/>
        </authorList>
    </citation>
    <scope>NUCLEOTIDE SEQUENCE [LARGE SCALE GENOMIC DNA]</scope>
    <source>
        <strain evidence="3 4">ET340</strain>
    </source>
</reference>
<keyword evidence="4" id="KW-1185">Reference proteome</keyword>
<proteinExistence type="predicted"/>
<evidence type="ECO:0000313" key="4">
    <source>
        <dbReference type="Proteomes" id="UP001529380"/>
    </source>
</evidence>
<dbReference type="RefSeq" id="WP_289600100.1">
    <property type="nucleotide sequence ID" value="NZ_JAUDCL010000016.1"/>
</dbReference>
<dbReference type="InterPro" id="IPR005537">
    <property type="entry name" value="RAMP_III_fam"/>
</dbReference>
<feature type="domain" description="CRISPR type III-associated protein" evidence="2">
    <location>
        <begin position="238"/>
        <end position="376"/>
    </location>
</feature>
<dbReference type="EMBL" id="JAUDCL010000016">
    <property type="protein sequence ID" value="MDM8201577.1"/>
    <property type="molecule type" value="Genomic_DNA"/>
</dbReference>